<evidence type="ECO:0008006" key="3">
    <source>
        <dbReference type="Google" id="ProtNLM"/>
    </source>
</evidence>
<organism evidence="2">
    <name type="scientific">marine sediment metagenome</name>
    <dbReference type="NCBI Taxonomy" id="412755"/>
    <lineage>
        <taxon>unclassified sequences</taxon>
        <taxon>metagenomes</taxon>
        <taxon>ecological metagenomes</taxon>
    </lineage>
</organism>
<comment type="caution">
    <text evidence="2">The sequence shown here is derived from an EMBL/GenBank/DDBJ whole genome shotgun (WGS) entry which is preliminary data.</text>
</comment>
<protein>
    <recommendedName>
        <fullName evidence="3">Metal-dependent hydrolase</fullName>
    </recommendedName>
</protein>
<sequence length="259" mass="30998">MSRLEHHSAFGILFYYLIYIIWTGSFIIPSYYFHAIIYFSILPDFDAIYYFIKSKGRLKLNMKYQHHLNSLSHFPIIFSPVIIIFIICLITNFYPLYSLISVIGIYCGHFLFDTIASGDGIMWGKNPFKRKKYARFINTYSDKTDGYHGRYWDARYRQTKMFKLGTVVLIVVLLIITLHILNLYFTVEPSLRNPRSSLYSLILFFIIFLYFGLRKPREKWLKEPPEGRYSDYRVNMKYINGLSKKNRRKHIKKYQSLLE</sequence>
<keyword evidence="1" id="KW-0472">Membrane</keyword>
<keyword evidence="1" id="KW-0812">Transmembrane</keyword>
<name>A0A0F9AVK7_9ZZZZ</name>
<accession>A0A0F9AVK7</accession>
<feature type="transmembrane region" description="Helical" evidence="1">
    <location>
        <begin position="35"/>
        <end position="52"/>
    </location>
</feature>
<feature type="transmembrane region" description="Helical" evidence="1">
    <location>
        <begin position="197"/>
        <end position="213"/>
    </location>
</feature>
<dbReference type="AlphaFoldDB" id="A0A0F9AVK7"/>
<keyword evidence="1" id="KW-1133">Transmembrane helix</keyword>
<feature type="transmembrane region" description="Helical" evidence="1">
    <location>
        <begin position="164"/>
        <end position="185"/>
    </location>
</feature>
<evidence type="ECO:0000256" key="1">
    <source>
        <dbReference type="SAM" id="Phobius"/>
    </source>
</evidence>
<proteinExistence type="predicted"/>
<gene>
    <name evidence="2" type="ORF">LCGC14_2802920</name>
</gene>
<feature type="transmembrane region" description="Helical" evidence="1">
    <location>
        <begin position="100"/>
        <end position="123"/>
    </location>
</feature>
<dbReference type="EMBL" id="LAZR01052651">
    <property type="protein sequence ID" value="KKK82484.1"/>
    <property type="molecule type" value="Genomic_DNA"/>
</dbReference>
<feature type="transmembrane region" description="Helical" evidence="1">
    <location>
        <begin position="12"/>
        <end position="29"/>
    </location>
</feature>
<evidence type="ECO:0000313" key="2">
    <source>
        <dbReference type="EMBL" id="KKK82484.1"/>
    </source>
</evidence>
<feature type="transmembrane region" description="Helical" evidence="1">
    <location>
        <begin position="73"/>
        <end position="94"/>
    </location>
</feature>
<reference evidence="2" key="1">
    <citation type="journal article" date="2015" name="Nature">
        <title>Complex archaea that bridge the gap between prokaryotes and eukaryotes.</title>
        <authorList>
            <person name="Spang A."/>
            <person name="Saw J.H."/>
            <person name="Jorgensen S.L."/>
            <person name="Zaremba-Niedzwiedzka K."/>
            <person name="Martijn J."/>
            <person name="Lind A.E."/>
            <person name="van Eijk R."/>
            <person name="Schleper C."/>
            <person name="Guy L."/>
            <person name="Ettema T.J."/>
        </authorList>
    </citation>
    <scope>NUCLEOTIDE SEQUENCE</scope>
</reference>